<evidence type="ECO:0000313" key="3">
    <source>
        <dbReference type="EMBL" id="CRK35243.1"/>
    </source>
</evidence>
<evidence type="ECO:0000256" key="1">
    <source>
        <dbReference type="SAM" id="MobiDB-lite"/>
    </source>
</evidence>
<reference evidence="3 4" key="1">
    <citation type="submission" date="2015-05" db="EMBL/GenBank/DDBJ databases">
        <authorList>
            <person name="Wang D.B."/>
            <person name="Wang M."/>
        </authorList>
    </citation>
    <scope>NUCLEOTIDE SEQUENCE [LARGE SCALE GENOMIC DNA]</scope>
    <source>
        <strain evidence="3">VL1</strain>
    </source>
</reference>
<accession>A0A0G4MLQ6</accession>
<organism evidence="3 4">
    <name type="scientific">Verticillium longisporum</name>
    <name type="common">Verticillium dahliae var. longisporum</name>
    <dbReference type="NCBI Taxonomy" id="100787"/>
    <lineage>
        <taxon>Eukaryota</taxon>
        <taxon>Fungi</taxon>
        <taxon>Dikarya</taxon>
        <taxon>Ascomycota</taxon>
        <taxon>Pezizomycotina</taxon>
        <taxon>Sordariomycetes</taxon>
        <taxon>Hypocreomycetidae</taxon>
        <taxon>Glomerellales</taxon>
        <taxon>Plectosphaerellaceae</taxon>
        <taxon>Verticillium</taxon>
    </lineage>
</organism>
<sequence length="122" mass="12389">MHAPTFSHVLVAAVLAATGVQSFSTGAPGNQLARRMAPVVALAMPAFAMTTAVEEREAEEPVALEARHHRGKGTNNDGANAGANAGTNAATGGGKRKKNKNGAGIAGLFGKKNNKRAIPFTA</sequence>
<feature type="signal peptide" evidence="2">
    <location>
        <begin position="1"/>
        <end position="22"/>
    </location>
</feature>
<keyword evidence="4" id="KW-1185">Reference proteome</keyword>
<feature type="region of interest" description="Disordered" evidence="1">
    <location>
        <begin position="57"/>
        <end position="108"/>
    </location>
</feature>
<dbReference type="EMBL" id="CVQH01023472">
    <property type="protein sequence ID" value="CRK35243.1"/>
    <property type="molecule type" value="Genomic_DNA"/>
</dbReference>
<proteinExistence type="predicted"/>
<keyword evidence="2" id="KW-0732">Signal</keyword>
<name>A0A0G4MLQ6_VERLO</name>
<evidence type="ECO:0000256" key="2">
    <source>
        <dbReference type="SAM" id="SignalP"/>
    </source>
</evidence>
<feature type="compositionally biased region" description="Low complexity" evidence="1">
    <location>
        <begin position="73"/>
        <end position="90"/>
    </location>
</feature>
<evidence type="ECO:0000313" key="4">
    <source>
        <dbReference type="Proteomes" id="UP000044602"/>
    </source>
</evidence>
<gene>
    <name evidence="3" type="ORF">BN1708_016426</name>
</gene>
<dbReference type="AlphaFoldDB" id="A0A0G4MLQ6"/>
<dbReference type="Proteomes" id="UP000044602">
    <property type="component" value="Unassembled WGS sequence"/>
</dbReference>
<dbReference type="STRING" id="100787.A0A0G4MLQ6"/>
<feature type="chain" id="PRO_5002567488" evidence="2">
    <location>
        <begin position="23"/>
        <end position="122"/>
    </location>
</feature>
<protein>
    <submittedName>
        <fullName evidence="3">Uncharacterized protein</fullName>
    </submittedName>
</protein>